<sequence>MVSRENLASRKGTFSSGIMERFQGIGITRKDSESVFVGSPLYQLQIPFIWLTLSRTNSDMLPTTSSRLHSFTIACAIHACREL</sequence>
<name>F8NQ34_SERL9</name>
<protein>
    <submittedName>
        <fullName evidence="1">Uncharacterized protein</fullName>
    </submittedName>
</protein>
<reference evidence="1" key="1">
    <citation type="submission" date="2011-04" db="EMBL/GenBank/DDBJ databases">
        <title>Evolution of plant cell wall degrading machinery underlies the functional diversity of forest fungi.</title>
        <authorList>
            <consortium name="US DOE Joint Genome Institute (JGI-PGF)"/>
            <person name="Eastwood D.C."/>
            <person name="Floudas D."/>
            <person name="Binder M."/>
            <person name="Majcherczyk A."/>
            <person name="Schneider P."/>
            <person name="Aerts A."/>
            <person name="Asiegbu F.O."/>
            <person name="Baker S.E."/>
            <person name="Barry K."/>
            <person name="Bendiksby M."/>
            <person name="Blumentritt M."/>
            <person name="Coutinho P.M."/>
            <person name="Cullen D."/>
            <person name="Cullen D."/>
            <person name="Gathman A."/>
            <person name="Goodell B."/>
            <person name="Henrissat B."/>
            <person name="Ihrmark K."/>
            <person name="Kauserud H."/>
            <person name="Kohler A."/>
            <person name="LaButti K."/>
            <person name="Lapidus A."/>
            <person name="Lavin J.L."/>
            <person name="Lee Y.-H."/>
            <person name="Lindquist E."/>
            <person name="Lilly W."/>
            <person name="Lucas S."/>
            <person name="Morin E."/>
            <person name="Murat C."/>
            <person name="Oguiza J.A."/>
            <person name="Park J."/>
            <person name="Pisabarro A.G."/>
            <person name="Riley R."/>
            <person name="Rosling A."/>
            <person name="Salamov A."/>
            <person name="Schmidt O."/>
            <person name="Schmutz J."/>
            <person name="Skrede I."/>
            <person name="Stenlid J."/>
            <person name="Wiebenga A."/>
            <person name="Xie X."/>
            <person name="Kues U."/>
            <person name="Hibbett D.S."/>
            <person name="Hoffmeister D."/>
            <person name="Hogberg N."/>
            <person name="Martin F."/>
            <person name="Grigoriev I.V."/>
            <person name="Watkinson S.C."/>
        </authorList>
    </citation>
    <scope>NUCLEOTIDE SEQUENCE</scope>
    <source>
        <strain evidence="1">S7.9</strain>
    </source>
</reference>
<dbReference type="HOGENOM" id="CLU_2544005_0_0_1"/>
<dbReference type="RefSeq" id="XP_007316686.1">
    <property type="nucleotide sequence ID" value="XM_007316624.1"/>
</dbReference>
<organism>
    <name type="scientific">Serpula lacrymans var. lacrymans (strain S7.9)</name>
    <name type="common">Dry rot fungus</name>
    <dbReference type="NCBI Taxonomy" id="578457"/>
    <lineage>
        <taxon>Eukaryota</taxon>
        <taxon>Fungi</taxon>
        <taxon>Dikarya</taxon>
        <taxon>Basidiomycota</taxon>
        <taxon>Agaricomycotina</taxon>
        <taxon>Agaricomycetes</taxon>
        <taxon>Agaricomycetidae</taxon>
        <taxon>Boletales</taxon>
        <taxon>Coniophorineae</taxon>
        <taxon>Serpulaceae</taxon>
        <taxon>Serpula</taxon>
    </lineage>
</organism>
<dbReference type="GeneID" id="18818604"/>
<evidence type="ECO:0000313" key="1">
    <source>
        <dbReference type="EMBL" id="EGO26513.1"/>
    </source>
</evidence>
<dbReference type="EMBL" id="GL945432">
    <property type="protein sequence ID" value="EGO26513.1"/>
    <property type="molecule type" value="Genomic_DNA"/>
</dbReference>
<dbReference type="Proteomes" id="UP000008064">
    <property type="component" value="Unassembled WGS sequence"/>
</dbReference>
<proteinExistence type="predicted"/>
<accession>F8NQ34</accession>
<gene>
    <name evidence="1" type="ORF">SERLADRAFT_463663</name>
</gene>
<dbReference type="KEGG" id="sla:SERLADRAFT_463663"/>
<dbReference type="AlphaFoldDB" id="F8NQ34"/>